<comment type="caution">
    <text evidence="8">The sequence shown here is derived from an EMBL/GenBank/DDBJ whole genome shotgun (WGS) entry which is preliminary data.</text>
</comment>
<dbReference type="InterPro" id="IPR019378">
    <property type="entry name" value="GDP-Fuc_O-FucTrfase"/>
</dbReference>
<dbReference type="Pfam" id="PF10250">
    <property type="entry name" value="O-FucT"/>
    <property type="match status" value="1"/>
</dbReference>
<gene>
    <name evidence="8" type="ORF">TOA249_LOCUS32044</name>
</gene>
<sequence>MMSATYGIRWMIFMTAVIILFWNYILQAPLSNFAENNSVEFGKYWLIEHLNEQLGKAKFHLFEQVAICNLLNRTLILPNVENSEIGLRLRHSFDYYYQPDSLTHITRALSSVEFTNHIKETTRKKELKAVLVFIGDSSCPSGNSSWDNVHSAIFKHLSRKFIVIKLRPLCFLTSYGWNPPVLPDAIVSRLAASYYDTDIVVAIKQSPFFLMDPNKLPVHVLKHNQTLIDMAEKFSEARSPYLAIHWRMEGGDENGVVCAHTLLKTVTTIRNTSQFKNIYFATDHRLPSERLLSNSYENSRADQTSGYWQVMETLKPLTFRNVSSFLSLTDSGALSIVEKLVCLKSDFFLPGYVPCDRNGAFGREMVRIRQMVSRKPWLYWSDPLQTYEPEKFHPS</sequence>
<dbReference type="EC" id="2.4.1.221" evidence="1"/>
<evidence type="ECO:0000256" key="5">
    <source>
        <dbReference type="ARBA" id="ARBA00047273"/>
    </source>
</evidence>
<reference evidence="8" key="1">
    <citation type="submission" date="2021-02" db="EMBL/GenBank/DDBJ databases">
        <authorList>
            <person name="Nowell W R."/>
        </authorList>
    </citation>
    <scope>NUCLEOTIDE SEQUENCE</scope>
</reference>
<keyword evidence="3" id="KW-0294">Fucose metabolism</keyword>
<feature type="transmembrane region" description="Helical" evidence="7">
    <location>
        <begin position="7"/>
        <end position="26"/>
    </location>
</feature>
<evidence type="ECO:0000256" key="3">
    <source>
        <dbReference type="ARBA" id="ARBA00023253"/>
    </source>
</evidence>
<evidence type="ECO:0000256" key="7">
    <source>
        <dbReference type="SAM" id="Phobius"/>
    </source>
</evidence>
<evidence type="ECO:0000256" key="4">
    <source>
        <dbReference type="ARBA" id="ARBA00023277"/>
    </source>
</evidence>
<comment type="catalytic activity">
    <reaction evidence="5">
        <text>L-threonyl-[protein] + GDP-beta-L-fucose = 3-O-(alpha-L-fucosyl)-L-threonyl-[protein] + GDP + H(+)</text>
        <dbReference type="Rhea" id="RHEA:70491"/>
        <dbReference type="Rhea" id="RHEA-COMP:11060"/>
        <dbReference type="Rhea" id="RHEA-COMP:17915"/>
        <dbReference type="ChEBI" id="CHEBI:15378"/>
        <dbReference type="ChEBI" id="CHEBI:30013"/>
        <dbReference type="ChEBI" id="CHEBI:57273"/>
        <dbReference type="ChEBI" id="CHEBI:58189"/>
        <dbReference type="ChEBI" id="CHEBI:189631"/>
        <dbReference type="EC" id="2.4.1.221"/>
    </reaction>
    <physiologicalReaction direction="left-to-right" evidence="5">
        <dbReference type="Rhea" id="RHEA:70492"/>
    </physiologicalReaction>
</comment>
<evidence type="ECO:0000256" key="1">
    <source>
        <dbReference type="ARBA" id="ARBA00012196"/>
    </source>
</evidence>
<dbReference type="GO" id="GO:0046922">
    <property type="term" value="F:peptide-O-fucosyltransferase activity"/>
    <property type="evidence" value="ECO:0007669"/>
    <property type="project" value="UniProtKB-EC"/>
</dbReference>
<keyword evidence="7" id="KW-0472">Membrane</keyword>
<keyword evidence="7" id="KW-0812">Transmembrane</keyword>
<accession>A0A821W5F7</accession>
<name>A0A821W5F7_9BILA</name>
<proteinExistence type="predicted"/>
<protein>
    <recommendedName>
        <fullName evidence="1">peptide-O-fucosyltransferase</fullName>
        <ecNumber evidence="1">2.4.1.221</ecNumber>
    </recommendedName>
</protein>
<dbReference type="EMBL" id="CAJOBS010007222">
    <property type="protein sequence ID" value="CAF4920181.1"/>
    <property type="molecule type" value="Genomic_DNA"/>
</dbReference>
<keyword evidence="4" id="KW-0119">Carbohydrate metabolism</keyword>
<evidence type="ECO:0000313" key="9">
    <source>
        <dbReference type="Proteomes" id="UP000663838"/>
    </source>
</evidence>
<keyword evidence="7" id="KW-1133">Transmembrane helix</keyword>
<evidence type="ECO:0000256" key="6">
    <source>
        <dbReference type="ARBA" id="ARBA00048647"/>
    </source>
</evidence>
<comment type="catalytic activity">
    <reaction evidence="6">
        <text>L-seryl-[protein] + GDP-beta-L-fucose = 3-O-(alpha-L-fucosyl)-L-seryl-[protein] + GDP + H(+)</text>
        <dbReference type="Rhea" id="RHEA:63644"/>
        <dbReference type="Rhea" id="RHEA-COMP:9863"/>
        <dbReference type="Rhea" id="RHEA-COMP:17914"/>
        <dbReference type="ChEBI" id="CHEBI:15378"/>
        <dbReference type="ChEBI" id="CHEBI:29999"/>
        <dbReference type="ChEBI" id="CHEBI:57273"/>
        <dbReference type="ChEBI" id="CHEBI:58189"/>
        <dbReference type="ChEBI" id="CHEBI:189632"/>
        <dbReference type="EC" id="2.4.1.221"/>
    </reaction>
    <physiologicalReaction direction="left-to-right" evidence="6">
        <dbReference type="Rhea" id="RHEA:63645"/>
    </physiologicalReaction>
</comment>
<dbReference type="Gene3D" id="3.40.50.11350">
    <property type="match status" value="1"/>
</dbReference>
<dbReference type="Proteomes" id="UP000663838">
    <property type="component" value="Unassembled WGS sequence"/>
</dbReference>
<organism evidence="8 9">
    <name type="scientific">Rotaria socialis</name>
    <dbReference type="NCBI Taxonomy" id="392032"/>
    <lineage>
        <taxon>Eukaryota</taxon>
        <taxon>Metazoa</taxon>
        <taxon>Spiralia</taxon>
        <taxon>Gnathifera</taxon>
        <taxon>Rotifera</taxon>
        <taxon>Eurotatoria</taxon>
        <taxon>Bdelloidea</taxon>
        <taxon>Philodinida</taxon>
        <taxon>Philodinidae</taxon>
        <taxon>Rotaria</taxon>
    </lineage>
</organism>
<dbReference type="GO" id="GO:0006004">
    <property type="term" value="P:fucose metabolic process"/>
    <property type="evidence" value="ECO:0007669"/>
    <property type="project" value="UniProtKB-KW"/>
</dbReference>
<evidence type="ECO:0000256" key="2">
    <source>
        <dbReference type="ARBA" id="ARBA00022679"/>
    </source>
</evidence>
<evidence type="ECO:0000313" key="8">
    <source>
        <dbReference type="EMBL" id="CAF4920181.1"/>
    </source>
</evidence>
<dbReference type="AlphaFoldDB" id="A0A821W5F7"/>
<keyword evidence="2" id="KW-0808">Transferase</keyword>